<dbReference type="RefSeq" id="WP_191668205.1">
    <property type="nucleotide sequence ID" value="NZ_QORN01000028.1"/>
</dbReference>
<accession>A0ABR8P811</accession>
<reference evidence="1 2" key="1">
    <citation type="submission" date="2018-07" db="EMBL/GenBank/DDBJ databases">
        <title>Phylogenomic Insights into understanding Host Adaptation of Lactobacillus reuteri by a novel species, Lactobacillus spp. M31.</title>
        <authorList>
            <person name="Sharma S."/>
            <person name="Patil P."/>
            <person name="Korpole S."/>
            <person name="Patil P.B."/>
        </authorList>
    </citation>
    <scope>NUCLEOTIDE SEQUENCE [LARGE SCALE GENOMIC DNA]</scope>
    <source>
        <strain evidence="1 2">M31</strain>
    </source>
</reference>
<evidence type="ECO:0000313" key="2">
    <source>
        <dbReference type="Proteomes" id="UP000704341"/>
    </source>
</evidence>
<keyword evidence="2" id="KW-1185">Reference proteome</keyword>
<sequence>MQTVRKERIILKKLIKYSNKKQDTISFEALNIKDDFYPKELEKKRLVNIVGTGHEDDYGHFEHYNHLRLTEQGKHYFEKRFEINKELMLKVFGYLLVLPLSLVF</sequence>
<comment type="caution">
    <text evidence="1">The sequence shown here is derived from an EMBL/GenBank/DDBJ whole genome shotgun (WGS) entry which is preliminary data.</text>
</comment>
<organism evidence="1 2">
    <name type="scientific">Limosilactobacillus walteri</name>
    <dbReference type="NCBI Taxonomy" id="2268022"/>
    <lineage>
        <taxon>Bacteria</taxon>
        <taxon>Bacillati</taxon>
        <taxon>Bacillota</taxon>
        <taxon>Bacilli</taxon>
        <taxon>Lactobacillales</taxon>
        <taxon>Lactobacillaceae</taxon>
        <taxon>Limosilactobacillus</taxon>
    </lineage>
</organism>
<protein>
    <submittedName>
        <fullName evidence="1">Uncharacterized protein</fullName>
    </submittedName>
</protein>
<dbReference type="Proteomes" id="UP000704341">
    <property type="component" value="Unassembled WGS sequence"/>
</dbReference>
<proteinExistence type="predicted"/>
<gene>
    <name evidence="1" type="ORF">DTK66_07035</name>
</gene>
<name>A0ABR8P811_9LACO</name>
<evidence type="ECO:0000313" key="1">
    <source>
        <dbReference type="EMBL" id="MBD5806846.1"/>
    </source>
</evidence>
<dbReference type="EMBL" id="QORN01000028">
    <property type="protein sequence ID" value="MBD5806846.1"/>
    <property type="molecule type" value="Genomic_DNA"/>
</dbReference>